<dbReference type="InterPro" id="IPR050904">
    <property type="entry name" value="Adhesion/Biosynth-related"/>
</dbReference>
<gene>
    <name evidence="3" type="ORF">CPPEL_08395</name>
</gene>
<dbReference type="Gene3D" id="2.30.180.10">
    <property type="entry name" value="FAS1 domain"/>
    <property type="match status" value="1"/>
</dbReference>
<proteinExistence type="predicted"/>
<keyword evidence="4" id="KW-1185">Reference proteome</keyword>
<evidence type="ECO:0000259" key="2">
    <source>
        <dbReference type="PROSITE" id="PS50213"/>
    </source>
</evidence>
<dbReference type="AlphaFoldDB" id="A0A3G6IW38"/>
<dbReference type="SMART" id="SM00554">
    <property type="entry name" value="FAS1"/>
    <property type="match status" value="1"/>
</dbReference>
<dbReference type="GO" id="GO:0005615">
    <property type="term" value="C:extracellular space"/>
    <property type="evidence" value="ECO:0007669"/>
    <property type="project" value="TreeGrafter"/>
</dbReference>
<reference evidence="3 4" key="1">
    <citation type="submission" date="2018-11" db="EMBL/GenBank/DDBJ databases">
        <authorList>
            <person name="Kleinhagauer T."/>
            <person name="Glaeser S.P."/>
            <person name="Spergser J."/>
            <person name="Ruckert C."/>
            <person name="Kaempfer P."/>
            <person name="Busse H.-J."/>
        </authorList>
    </citation>
    <scope>NUCLEOTIDE SEQUENCE [LARGE SCALE GENOMIC DNA]</scope>
    <source>
        <strain evidence="3 4">812CH</strain>
    </source>
</reference>
<dbReference type="GO" id="GO:0030198">
    <property type="term" value="P:extracellular matrix organization"/>
    <property type="evidence" value="ECO:0007669"/>
    <property type="project" value="TreeGrafter"/>
</dbReference>
<dbReference type="EMBL" id="CP033898">
    <property type="protein sequence ID" value="AZA09783.1"/>
    <property type="molecule type" value="Genomic_DNA"/>
</dbReference>
<evidence type="ECO:0000313" key="4">
    <source>
        <dbReference type="Proteomes" id="UP000271426"/>
    </source>
</evidence>
<protein>
    <submittedName>
        <fullName evidence="3">Immunogenic protein MPT70</fullName>
    </submittedName>
</protein>
<evidence type="ECO:0000256" key="1">
    <source>
        <dbReference type="SAM" id="SignalP"/>
    </source>
</evidence>
<accession>A0A3G6IW38</accession>
<dbReference type="OrthoDB" id="9800666at2"/>
<dbReference type="GO" id="GO:0050839">
    <property type="term" value="F:cell adhesion molecule binding"/>
    <property type="evidence" value="ECO:0007669"/>
    <property type="project" value="TreeGrafter"/>
</dbReference>
<dbReference type="PANTHER" id="PTHR10900">
    <property type="entry name" value="PERIOSTIN-RELATED"/>
    <property type="match status" value="1"/>
</dbReference>
<evidence type="ECO:0000313" key="3">
    <source>
        <dbReference type="EMBL" id="AZA09783.1"/>
    </source>
</evidence>
<dbReference type="PROSITE" id="PS51257">
    <property type="entry name" value="PROKAR_LIPOPROTEIN"/>
    <property type="match status" value="1"/>
</dbReference>
<feature type="chain" id="PRO_5039333597" evidence="1">
    <location>
        <begin position="29"/>
        <end position="221"/>
    </location>
</feature>
<dbReference type="InterPro" id="IPR000782">
    <property type="entry name" value="FAS1_domain"/>
</dbReference>
<dbReference type="InterPro" id="IPR036378">
    <property type="entry name" value="FAS1_dom_sf"/>
</dbReference>
<organism evidence="3 4">
    <name type="scientific">Corynebacterium pseudopelargi</name>
    <dbReference type="NCBI Taxonomy" id="2080757"/>
    <lineage>
        <taxon>Bacteria</taxon>
        <taxon>Bacillati</taxon>
        <taxon>Actinomycetota</taxon>
        <taxon>Actinomycetes</taxon>
        <taxon>Mycobacteriales</taxon>
        <taxon>Corynebacteriaceae</taxon>
        <taxon>Corynebacterium</taxon>
    </lineage>
</organism>
<dbReference type="Pfam" id="PF02469">
    <property type="entry name" value="Fasciclin"/>
    <property type="match status" value="1"/>
</dbReference>
<feature type="signal peptide" evidence="1">
    <location>
        <begin position="1"/>
        <end position="28"/>
    </location>
</feature>
<feature type="domain" description="FAS1" evidence="2">
    <location>
        <begin position="86"/>
        <end position="217"/>
    </location>
</feature>
<dbReference type="PROSITE" id="PS50213">
    <property type="entry name" value="FAS1"/>
    <property type="match status" value="1"/>
</dbReference>
<keyword evidence="1" id="KW-0732">Signal</keyword>
<dbReference type="RefSeq" id="WP_123960665.1">
    <property type="nucleotide sequence ID" value="NZ_CP033898.1"/>
</dbReference>
<dbReference type="KEGG" id="cpso:CPPEL_08395"/>
<name>A0A3G6IW38_9CORY</name>
<dbReference type="GO" id="GO:0031012">
    <property type="term" value="C:extracellular matrix"/>
    <property type="evidence" value="ECO:0007669"/>
    <property type="project" value="TreeGrafter"/>
</dbReference>
<dbReference type="GO" id="GO:0007155">
    <property type="term" value="P:cell adhesion"/>
    <property type="evidence" value="ECO:0007669"/>
    <property type="project" value="TreeGrafter"/>
</dbReference>
<dbReference type="Proteomes" id="UP000271426">
    <property type="component" value="Chromosome"/>
</dbReference>
<dbReference type="SUPFAM" id="SSF82153">
    <property type="entry name" value="FAS1 domain"/>
    <property type="match status" value="1"/>
</dbReference>
<sequence precursor="true">MHLHRRTAKTAAAIVAASTLLLSACSNSDEDSTASSEATTSAVMSSTSAAATSTEAVAADSPKGPLCQAYADAHPDGPASLEVISAQNVVDALPNIPELSTLTSALAGELNPDVNLIATIKDGQWTIFAPINAAFEKLDTETIEQLKNDPELLSKILTYHVVDGKADLSAVVGEHTTVEGTTLEVTDGDPMKVNDATIGCGNVPTENAQVYLIDSVLIPAE</sequence>
<dbReference type="PANTHER" id="PTHR10900:SF77">
    <property type="entry name" value="FI19380P1"/>
    <property type="match status" value="1"/>
</dbReference>